<reference evidence="1 2" key="1">
    <citation type="journal article" date="2015" name="Nature">
        <title>rRNA introns, odd ribosomes, and small enigmatic genomes across a large radiation of phyla.</title>
        <authorList>
            <person name="Brown C.T."/>
            <person name="Hug L.A."/>
            <person name="Thomas B.C."/>
            <person name="Sharon I."/>
            <person name="Castelle C.J."/>
            <person name="Singh A."/>
            <person name="Wilkins M.J."/>
            <person name="Williams K.H."/>
            <person name="Banfield J.F."/>
        </authorList>
    </citation>
    <scope>NUCLEOTIDE SEQUENCE [LARGE SCALE GENOMIC DNA]</scope>
</reference>
<evidence type="ECO:0000313" key="1">
    <source>
        <dbReference type="EMBL" id="KKS09681.1"/>
    </source>
</evidence>
<proteinExistence type="predicted"/>
<sequence length="140" mass="16428">MQAPKKGIKPTGHVKKAKRRCFTNLHATTLARQISVTVMKGQFLLPCIDLSYLSNYRVWRIIDRIKTINCEIEVVEIRLKMAFEPVDVLGEMAKIKNALILKRCYLARFYEEIRDIQTSLEYPDYYQMMPRTTLDPTTIR</sequence>
<comment type="caution">
    <text evidence="1">The sequence shown here is derived from an EMBL/GenBank/DDBJ whole genome shotgun (WGS) entry which is preliminary data.</text>
</comment>
<dbReference type="AlphaFoldDB" id="A0A0G0YJI3"/>
<protein>
    <submittedName>
        <fullName evidence="1">Uncharacterized protein</fullName>
    </submittedName>
</protein>
<gene>
    <name evidence="1" type="ORF">UU65_C0001G0086</name>
</gene>
<name>A0A0G0YJI3_UNCC2</name>
<dbReference type="EMBL" id="LCBL01000001">
    <property type="protein sequence ID" value="KKS09681.1"/>
    <property type="molecule type" value="Genomic_DNA"/>
</dbReference>
<organism evidence="1 2">
    <name type="scientific">candidate division CPR2 bacterium GW2011_GWC1_41_48</name>
    <dbReference type="NCBI Taxonomy" id="1618344"/>
    <lineage>
        <taxon>Bacteria</taxon>
        <taxon>Bacteria division CPR2</taxon>
    </lineage>
</organism>
<accession>A0A0G0YJI3</accession>
<dbReference type="Proteomes" id="UP000033869">
    <property type="component" value="Unassembled WGS sequence"/>
</dbReference>
<evidence type="ECO:0000313" key="2">
    <source>
        <dbReference type="Proteomes" id="UP000033869"/>
    </source>
</evidence>